<evidence type="ECO:0000256" key="5">
    <source>
        <dbReference type="ARBA" id="ARBA00022989"/>
    </source>
</evidence>
<feature type="compositionally biased region" description="Polar residues" evidence="8">
    <location>
        <begin position="71"/>
        <end position="93"/>
    </location>
</feature>
<proteinExistence type="inferred from homology"/>
<dbReference type="Pfam" id="PF08137">
    <property type="entry name" value="DVL"/>
    <property type="match status" value="1"/>
</dbReference>
<accession>A0ABM1R926</accession>
<name>A0ABM1R926_CAMSA</name>
<evidence type="ECO:0000256" key="2">
    <source>
        <dbReference type="ARBA" id="ARBA00022473"/>
    </source>
</evidence>
<dbReference type="GeneID" id="104762067"/>
<evidence type="ECO:0000256" key="1">
    <source>
        <dbReference type="ARBA" id="ARBA00004162"/>
    </source>
</evidence>
<keyword evidence="3" id="KW-1003">Cell membrane</keyword>
<keyword evidence="6" id="KW-0472">Membrane</keyword>
<dbReference type="PANTHER" id="PTHR47596:SF9">
    <property type="entry name" value="SMALL POLYPEPTIDE DEVIL 15-RELATED"/>
    <property type="match status" value="1"/>
</dbReference>
<comment type="subcellular location">
    <subcellularLocation>
        <location evidence="1">Cell membrane</location>
        <topology evidence="1">Single-pass membrane protein</topology>
    </subcellularLocation>
</comment>
<evidence type="ECO:0000313" key="10">
    <source>
        <dbReference type="RefSeq" id="XP_019095514.1"/>
    </source>
</evidence>
<dbReference type="Proteomes" id="UP000694864">
    <property type="component" value="Chromosome 18"/>
</dbReference>
<evidence type="ECO:0000256" key="8">
    <source>
        <dbReference type="SAM" id="MobiDB-lite"/>
    </source>
</evidence>
<evidence type="ECO:0000256" key="3">
    <source>
        <dbReference type="ARBA" id="ARBA00022475"/>
    </source>
</evidence>
<protein>
    <submittedName>
        <fullName evidence="10">Uncharacterized protein</fullName>
    </submittedName>
</protein>
<keyword evidence="4" id="KW-0812">Transmembrane</keyword>
<evidence type="ECO:0000256" key="6">
    <source>
        <dbReference type="ARBA" id="ARBA00023136"/>
    </source>
</evidence>
<comment type="similarity">
    <text evidence="7">Belongs to the DVL/RTFL small polypeptides family.</text>
</comment>
<feature type="compositionally biased region" description="Low complexity" evidence="8">
    <location>
        <begin position="33"/>
        <end position="70"/>
    </location>
</feature>
<evidence type="ECO:0000313" key="9">
    <source>
        <dbReference type="Proteomes" id="UP000694864"/>
    </source>
</evidence>
<keyword evidence="5" id="KW-1133">Transmembrane helix</keyword>
<dbReference type="PANTHER" id="PTHR47596">
    <property type="entry name" value="DVL13"/>
    <property type="match status" value="1"/>
</dbReference>
<reference evidence="9" key="1">
    <citation type="journal article" date="2014" name="Nat. Commun.">
        <title>The emerging biofuel crop Camelina sativa retains a highly undifferentiated hexaploid genome structure.</title>
        <authorList>
            <person name="Kagale S."/>
            <person name="Koh C."/>
            <person name="Nixon J."/>
            <person name="Bollina V."/>
            <person name="Clarke W.E."/>
            <person name="Tuteja R."/>
            <person name="Spillane C."/>
            <person name="Robinson S.J."/>
            <person name="Links M.G."/>
            <person name="Clarke C."/>
            <person name="Higgins E.E."/>
            <person name="Huebert T."/>
            <person name="Sharpe A.G."/>
            <person name="Parkin I.A."/>
        </authorList>
    </citation>
    <scope>NUCLEOTIDE SEQUENCE [LARGE SCALE GENOMIC DNA]</scope>
    <source>
        <strain evidence="9">cv. DH55</strain>
    </source>
</reference>
<keyword evidence="2" id="KW-0217">Developmental protein</keyword>
<dbReference type="RefSeq" id="XP_019095514.1">
    <property type="nucleotide sequence ID" value="XM_019239969.1"/>
</dbReference>
<feature type="region of interest" description="Disordered" evidence="8">
    <location>
        <begin position="33"/>
        <end position="105"/>
    </location>
</feature>
<organism evidence="9 10">
    <name type="scientific">Camelina sativa</name>
    <name type="common">False flax</name>
    <name type="synonym">Myagrum sativum</name>
    <dbReference type="NCBI Taxonomy" id="90675"/>
    <lineage>
        <taxon>Eukaryota</taxon>
        <taxon>Viridiplantae</taxon>
        <taxon>Streptophyta</taxon>
        <taxon>Embryophyta</taxon>
        <taxon>Tracheophyta</taxon>
        <taxon>Spermatophyta</taxon>
        <taxon>Magnoliopsida</taxon>
        <taxon>eudicotyledons</taxon>
        <taxon>Gunneridae</taxon>
        <taxon>Pentapetalae</taxon>
        <taxon>rosids</taxon>
        <taxon>malvids</taxon>
        <taxon>Brassicales</taxon>
        <taxon>Brassicaceae</taxon>
        <taxon>Camelineae</taxon>
        <taxon>Camelina</taxon>
    </lineage>
</organism>
<gene>
    <name evidence="10" type="primary">LOC104762067</name>
</gene>
<reference evidence="10" key="2">
    <citation type="submission" date="2025-08" db="UniProtKB">
        <authorList>
            <consortium name="RefSeq"/>
        </authorList>
    </citation>
    <scope>IDENTIFICATION</scope>
    <source>
        <tissue evidence="10">Leaf</tissue>
    </source>
</reference>
<evidence type="ECO:0000256" key="7">
    <source>
        <dbReference type="ARBA" id="ARBA00024340"/>
    </source>
</evidence>
<evidence type="ECO:0000256" key="4">
    <source>
        <dbReference type="ARBA" id="ARBA00022692"/>
    </source>
</evidence>
<dbReference type="InterPro" id="IPR012552">
    <property type="entry name" value="DVL"/>
</dbReference>
<sequence>MDDETLWKVSKKDFIFETTHFSSKHHVFTRSFSTKTSSSSSSNPVFTRSFSTKPTSYSSSSEPTFRRSFSAKPTPSKSPFLSRSGSTKCQADGTSSTTSSASKCSISRSLSQKGASVTRKCRNMAKEHKSRFYIMKRCVSMLVCWHKHA</sequence>
<dbReference type="InterPro" id="IPR052692">
    <property type="entry name" value="DVL_RTFL_polypeptides"/>
</dbReference>
<keyword evidence="9" id="KW-1185">Reference proteome</keyword>
<feature type="compositionally biased region" description="Low complexity" evidence="8">
    <location>
        <begin position="94"/>
        <end position="105"/>
    </location>
</feature>